<dbReference type="GO" id="GO:0051536">
    <property type="term" value="F:iron-sulfur cluster binding"/>
    <property type="evidence" value="ECO:0007669"/>
    <property type="project" value="UniProtKB-KW"/>
</dbReference>
<dbReference type="CDD" id="cd01335">
    <property type="entry name" value="Radical_SAM"/>
    <property type="match status" value="1"/>
</dbReference>
<keyword evidence="8" id="KW-1185">Reference proteome</keyword>
<dbReference type="InterPro" id="IPR007197">
    <property type="entry name" value="rSAM"/>
</dbReference>
<keyword evidence="5" id="KW-0411">Iron-sulfur</keyword>
<evidence type="ECO:0000313" key="7">
    <source>
        <dbReference type="EMBL" id="ADZ70542.1"/>
    </source>
</evidence>
<dbReference type="KEGG" id="pgv:SL003B_2117"/>
<dbReference type="HOGENOM" id="CLU_067258_0_0_5"/>
<feature type="domain" description="Radical SAM core" evidence="6">
    <location>
        <begin position="12"/>
        <end position="123"/>
    </location>
</feature>
<keyword evidence="4" id="KW-0408">Iron</keyword>
<evidence type="ECO:0000259" key="6">
    <source>
        <dbReference type="Pfam" id="PF04055"/>
    </source>
</evidence>
<dbReference type="GO" id="GO:0046872">
    <property type="term" value="F:metal ion binding"/>
    <property type="evidence" value="ECO:0007669"/>
    <property type="project" value="UniProtKB-KW"/>
</dbReference>
<dbReference type="SUPFAM" id="SSF102114">
    <property type="entry name" value="Radical SAM enzymes"/>
    <property type="match status" value="1"/>
</dbReference>
<proteinExistence type="predicted"/>
<dbReference type="Pfam" id="PF04055">
    <property type="entry name" value="Radical_SAM"/>
    <property type="match status" value="1"/>
</dbReference>
<dbReference type="AlphaFoldDB" id="F2IY39"/>
<comment type="cofactor">
    <cofactor evidence="1">
        <name>[4Fe-4S] cluster</name>
        <dbReference type="ChEBI" id="CHEBI:49883"/>
    </cofactor>
</comment>
<dbReference type="InterPro" id="IPR050377">
    <property type="entry name" value="Radical_SAM_PqqE_MftC-like"/>
</dbReference>
<dbReference type="STRING" id="991905.SL003B_2117"/>
<reference evidence="7 8" key="1">
    <citation type="journal article" date="2011" name="J. Bacteriol.">
        <title>Complete genome sequence of Polymorphum gilvum SL003B-26A1T, a crude oil-degrading bacterium from oil-polluted saline soil.</title>
        <authorList>
            <person name="Li S.G."/>
            <person name="Tang Y.Q."/>
            <person name="Nie Y."/>
            <person name="Cai M."/>
            <person name="Wu X.L."/>
        </authorList>
    </citation>
    <scope>NUCLEOTIDE SEQUENCE [LARGE SCALE GENOMIC DNA]</scope>
    <source>
        <strain evidence="8">LMG 25793 / CGMCC 1.9160 / SL003B-26A1</strain>
    </source>
</reference>
<dbReference type="PANTHER" id="PTHR11228:SF34">
    <property type="entry name" value="TUNGSTEN-CONTAINING ALDEHYDE FERREDOXIN OXIDOREDUCTASE COFACTOR MODIFYING PROTEIN"/>
    <property type="match status" value="1"/>
</dbReference>
<sequence length="361" mass="38791">MALLQPRQLTVLTTSQCTAACDHCSMNSAPDRRERLDFATIRDTIDALHDAQPLGVVIFAGGEPTLLGETLLDAIAHADGLGITTRIVTNASWAITPTKARAKITELRQAGLAELNISADDYHLPWIPFANVAHAWREAKGRGFSSVVIANCYGPNSLVTPDWIMEQLGERLPMRFDADGTPLGIPPPAADGTAYLMSNSYLQMLGRAHGRIDPADVIFPADPTELNGGCPWAVRSAALSPRGRLVACCGMEAEDNAVLDFGAVRDAGAQALVEKADRSAIMNAIALLGPAWVQDFVRRRRPDIAFRPRYATVCEICEDIVSRREVVEALKANLGALEPAVVFARLGAGASVERIETEDAA</sequence>
<organism evidence="7 8">
    <name type="scientific">Polymorphum gilvum (strain LMG 25793 / CGMCC 1.9160 / SL003B-26A1)</name>
    <dbReference type="NCBI Taxonomy" id="991905"/>
    <lineage>
        <taxon>Bacteria</taxon>
        <taxon>Pseudomonadati</taxon>
        <taxon>Pseudomonadota</taxon>
        <taxon>Alphaproteobacteria</taxon>
        <taxon>Rhodobacterales</taxon>
        <taxon>Paracoccaceae</taxon>
        <taxon>Polymorphum</taxon>
    </lineage>
</organism>
<dbReference type="InterPro" id="IPR058240">
    <property type="entry name" value="rSAM_sf"/>
</dbReference>
<keyword evidence="3" id="KW-0479">Metal-binding</keyword>
<evidence type="ECO:0000256" key="3">
    <source>
        <dbReference type="ARBA" id="ARBA00022723"/>
    </source>
</evidence>
<dbReference type="Proteomes" id="UP000008130">
    <property type="component" value="Chromosome"/>
</dbReference>
<dbReference type="Gene3D" id="3.20.20.70">
    <property type="entry name" value="Aldolase class I"/>
    <property type="match status" value="1"/>
</dbReference>
<evidence type="ECO:0000256" key="4">
    <source>
        <dbReference type="ARBA" id="ARBA00023004"/>
    </source>
</evidence>
<protein>
    <submittedName>
        <fullName evidence="7">Putative radical SAM superfamily protein</fullName>
    </submittedName>
</protein>
<keyword evidence="2" id="KW-0949">S-adenosyl-L-methionine</keyword>
<dbReference type="InterPro" id="IPR013785">
    <property type="entry name" value="Aldolase_TIM"/>
</dbReference>
<evidence type="ECO:0000313" key="8">
    <source>
        <dbReference type="Proteomes" id="UP000008130"/>
    </source>
</evidence>
<dbReference type="RefSeq" id="WP_013652860.1">
    <property type="nucleotide sequence ID" value="NC_015259.1"/>
</dbReference>
<dbReference type="SFLD" id="SFLDS00029">
    <property type="entry name" value="Radical_SAM"/>
    <property type="match status" value="1"/>
</dbReference>
<evidence type="ECO:0000256" key="1">
    <source>
        <dbReference type="ARBA" id="ARBA00001966"/>
    </source>
</evidence>
<gene>
    <name evidence="7" type="ordered locus">SL003B_2117</name>
</gene>
<name>F2IY39_POLGS</name>
<dbReference type="GO" id="GO:0003824">
    <property type="term" value="F:catalytic activity"/>
    <property type="evidence" value="ECO:0007669"/>
    <property type="project" value="InterPro"/>
</dbReference>
<dbReference type="EMBL" id="CP002568">
    <property type="protein sequence ID" value="ADZ70542.1"/>
    <property type="molecule type" value="Genomic_DNA"/>
</dbReference>
<evidence type="ECO:0000256" key="2">
    <source>
        <dbReference type="ARBA" id="ARBA00022691"/>
    </source>
</evidence>
<dbReference type="OrthoDB" id="9810775at2"/>
<dbReference type="PANTHER" id="PTHR11228">
    <property type="entry name" value="RADICAL SAM DOMAIN PROTEIN"/>
    <property type="match status" value="1"/>
</dbReference>
<dbReference type="eggNOG" id="COG0535">
    <property type="taxonomic scope" value="Bacteria"/>
</dbReference>
<evidence type="ECO:0000256" key="5">
    <source>
        <dbReference type="ARBA" id="ARBA00023014"/>
    </source>
</evidence>
<accession>F2IY39</accession>